<reference evidence="2" key="1">
    <citation type="journal article" date="2021" name="Sci. Adv.">
        <title>The American lobster genome reveals insights on longevity, neural, and immune adaptations.</title>
        <authorList>
            <person name="Polinski J.M."/>
            <person name="Zimin A.V."/>
            <person name="Clark K.F."/>
            <person name="Kohn A.B."/>
            <person name="Sadowski N."/>
            <person name="Timp W."/>
            <person name="Ptitsyn A."/>
            <person name="Khanna P."/>
            <person name="Romanova D.Y."/>
            <person name="Williams P."/>
            <person name="Greenwood S.J."/>
            <person name="Moroz L.L."/>
            <person name="Walt D.R."/>
            <person name="Bodnar A.G."/>
        </authorList>
    </citation>
    <scope>NUCLEOTIDE SEQUENCE</scope>
    <source>
        <strain evidence="2">GMGI-L3</strain>
    </source>
</reference>
<feature type="compositionally biased region" description="Basic residues" evidence="1">
    <location>
        <begin position="324"/>
        <end position="333"/>
    </location>
</feature>
<proteinExistence type="predicted"/>
<evidence type="ECO:0000313" key="2">
    <source>
        <dbReference type="EMBL" id="KAG7177712.1"/>
    </source>
</evidence>
<dbReference type="EMBL" id="JAHLQT010001931">
    <property type="protein sequence ID" value="KAG7177712.1"/>
    <property type="molecule type" value="Genomic_DNA"/>
</dbReference>
<evidence type="ECO:0000313" key="3">
    <source>
        <dbReference type="Proteomes" id="UP000747542"/>
    </source>
</evidence>
<feature type="non-terminal residue" evidence="2">
    <location>
        <position position="1"/>
    </location>
</feature>
<protein>
    <submittedName>
        <fullName evidence="2">Uncharacterized protein</fullName>
    </submittedName>
</protein>
<accession>A0A8J5NDC2</accession>
<sequence>VLKNVDHQEVDGNPDAGKRERLTKLRGKKCCRKPHRVYVNWSNLVEHPQVRATIILTSQDTEGESLAVQTCRKDLSPCRRGECTVINKRTISTTLSFTEAGVPKTLYLEYEEDKRCKCLARREPVDGGTKDVAYTLNITNVAVCDNVEYMSPVLGGVVDGRVSADGDGGRVSASGGEMAADVYSSVFVSCEAPTPLRPPYIVTIVCRHCPVKIIVSFEPKEELWSRNTPGDSHRSERGLFTILEVDREDEQKGSIIPHQYGKLELPHPGDHRYEMRTEDNWVGRVSYVEAGCGGSGYLLTNLTEDGAGGSFSCTTADDSEQSRKKTTKVKKRPTNPQTPTLTYTSWPDLKTHLEVQFPHNVSLPEDVRGVHLPVRRCLPELHPCPSPRHHYLPDKRHLRKVFMRLKPRGQLNIDLDLKFKEDVACRCKERSPSLSSSSAASSLLMPPLPPLSNSLNFIDVQLRTVPNKVTRCKPVTMYVPWEDVRNYINTVVRDLMIPPHHRARPLPVKRCHQTLAPCEKPDYYCGLVLDGRASKKLYLYGRNVTLQVGFYEDKKCECMSEDRYNILRDHSLPGVPVITYVKVIRDNLV</sequence>
<feature type="region of interest" description="Disordered" evidence="1">
    <location>
        <begin position="313"/>
        <end position="341"/>
    </location>
</feature>
<organism evidence="2 3">
    <name type="scientific">Homarus americanus</name>
    <name type="common">American lobster</name>
    <dbReference type="NCBI Taxonomy" id="6706"/>
    <lineage>
        <taxon>Eukaryota</taxon>
        <taxon>Metazoa</taxon>
        <taxon>Ecdysozoa</taxon>
        <taxon>Arthropoda</taxon>
        <taxon>Crustacea</taxon>
        <taxon>Multicrustacea</taxon>
        <taxon>Malacostraca</taxon>
        <taxon>Eumalacostraca</taxon>
        <taxon>Eucarida</taxon>
        <taxon>Decapoda</taxon>
        <taxon>Pleocyemata</taxon>
        <taxon>Astacidea</taxon>
        <taxon>Nephropoidea</taxon>
        <taxon>Nephropidae</taxon>
        <taxon>Homarus</taxon>
    </lineage>
</organism>
<dbReference type="Proteomes" id="UP000747542">
    <property type="component" value="Unassembled WGS sequence"/>
</dbReference>
<evidence type="ECO:0000256" key="1">
    <source>
        <dbReference type="SAM" id="MobiDB-lite"/>
    </source>
</evidence>
<dbReference type="AlphaFoldDB" id="A0A8J5NDC2"/>
<comment type="caution">
    <text evidence="2">The sequence shown here is derived from an EMBL/GenBank/DDBJ whole genome shotgun (WGS) entry which is preliminary data.</text>
</comment>
<keyword evidence="3" id="KW-1185">Reference proteome</keyword>
<name>A0A8J5NDC2_HOMAM</name>
<gene>
    <name evidence="2" type="ORF">Hamer_G008377</name>
</gene>